<dbReference type="Pfam" id="PF08240">
    <property type="entry name" value="ADH_N"/>
    <property type="match status" value="1"/>
</dbReference>
<comment type="cofactor">
    <cofactor evidence="4">
        <name>Zn(2+)</name>
        <dbReference type="ChEBI" id="CHEBI:29105"/>
    </cofactor>
</comment>
<keyword evidence="1 4" id="KW-0479">Metal-binding</keyword>
<dbReference type="PANTHER" id="PTHR43401">
    <property type="entry name" value="L-THREONINE 3-DEHYDROGENASE"/>
    <property type="match status" value="1"/>
</dbReference>
<dbReference type="Gene3D" id="3.90.180.10">
    <property type="entry name" value="Medium-chain alcohol dehydrogenases, catalytic domain"/>
    <property type="match status" value="1"/>
</dbReference>
<reference evidence="6" key="1">
    <citation type="submission" date="2020-08" db="EMBL/GenBank/DDBJ databases">
        <title>Genome public.</title>
        <authorList>
            <person name="Liu C."/>
            <person name="Sun Q."/>
        </authorList>
    </citation>
    <scope>NUCLEOTIDE SEQUENCE</scope>
    <source>
        <strain evidence="6">BX7</strain>
    </source>
</reference>
<dbReference type="InterPro" id="IPR013149">
    <property type="entry name" value="ADH-like_C"/>
</dbReference>
<dbReference type="Proteomes" id="UP000620366">
    <property type="component" value="Unassembled WGS sequence"/>
</dbReference>
<dbReference type="PANTHER" id="PTHR43401:SF2">
    <property type="entry name" value="L-THREONINE 3-DEHYDROGENASE"/>
    <property type="match status" value="1"/>
</dbReference>
<sequence length="345" mass="36995">MRALVLKEYKKLVCEQIPTPDCGEGEVLIRLKCCAVCGSDVHGYDGSTGRRIPPIVMGHEASGVIEKVGAKVKNYKPGDRVTFDSTVYCNECEMCKAGRVNLCRNRRVLGVSCDEYRRDGAFAEYIAVPEYILYRLPDNVTFRQAAMVEPLSIAYHGVTRAEIRPGATVAVVGVGTIGMMALQLAKSMGAATVIAVDIDEKRLEMALQNGATHAVNSREADALERLRALTPGGEGVDVAVDATGIQATADLCVNAAVLGGQVVFVGNLAARIEIPLQVVVTRELSLFGSCASAGEYDKCLALIAGGQVDVDALISAAVPLEEGAEWIERVYRREPGLYKIVLTME</sequence>
<keyword evidence="2 4" id="KW-0862">Zinc</keyword>
<keyword evidence="3" id="KW-0560">Oxidoreductase</keyword>
<dbReference type="EMBL" id="JACRSP010000005">
    <property type="protein sequence ID" value="MBC8537156.1"/>
    <property type="molecule type" value="Genomic_DNA"/>
</dbReference>
<evidence type="ECO:0000256" key="4">
    <source>
        <dbReference type="RuleBase" id="RU361277"/>
    </source>
</evidence>
<evidence type="ECO:0000256" key="1">
    <source>
        <dbReference type="ARBA" id="ARBA00022723"/>
    </source>
</evidence>
<gene>
    <name evidence="6" type="ORF">H8695_10695</name>
</gene>
<dbReference type="PROSITE" id="PS00059">
    <property type="entry name" value="ADH_ZINC"/>
    <property type="match status" value="1"/>
</dbReference>
<dbReference type="AlphaFoldDB" id="A0A926HVZ4"/>
<dbReference type="RefSeq" id="WP_249301493.1">
    <property type="nucleotide sequence ID" value="NZ_JACRSP010000005.1"/>
</dbReference>
<feature type="domain" description="Enoyl reductase (ER)" evidence="5">
    <location>
        <begin position="7"/>
        <end position="342"/>
    </location>
</feature>
<keyword evidence="7" id="KW-1185">Reference proteome</keyword>
<dbReference type="InterPro" id="IPR013154">
    <property type="entry name" value="ADH-like_N"/>
</dbReference>
<evidence type="ECO:0000259" key="5">
    <source>
        <dbReference type="SMART" id="SM00829"/>
    </source>
</evidence>
<dbReference type="InterPro" id="IPR050129">
    <property type="entry name" value="Zn_alcohol_dh"/>
</dbReference>
<proteinExistence type="inferred from homology"/>
<evidence type="ECO:0000256" key="3">
    <source>
        <dbReference type="ARBA" id="ARBA00023002"/>
    </source>
</evidence>
<accession>A0A926HVZ4</accession>
<protein>
    <submittedName>
        <fullName evidence="6">Galactitol-1-phosphate 5-dehydrogenase</fullName>
    </submittedName>
</protein>
<evidence type="ECO:0000313" key="7">
    <source>
        <dbReference type="Proteomes" id="UP000620366"/>
    </source>
</evidence>
<dbReference type="SMART" id="SM00829">
    <property type="entry name" value="PKS_ER"/>
    <property type="match status" value="1"/>
</dbReference>
<organism evidence="6 7">
    <name type="scientific">Feifania hominis</name>
    <dbReference type="NCBI Taxonomy" id="2763660"/>
    <lineage>
        <taxon>Bacteria</taxon>
        <taxon>Bacillati</taxon>
        <taxon>Bacillota</taxon>
        <taxon>Clostridia</taxon>
        <taxon>Eubacteriales</taxon>
        <taxon>Feifaniaceae</taxon>
        <taxon>Feifania</taxon>
    </lineage>
</organism>
<dbReference type="SUPFAM" id="SSF51735">
    <property type="entry name" value="NAD(P)-binding Rossmann-fold domains"/>
    <property type="match status" value="1"/>
</dbReference>
<evidence type="ECO:0000256" key="2">
    <source>
        <dbReference type="ARBA" id="ARBA00022833"/>
    </source>
</evidence>
<name>A0A926HVZ4_9FIRM</name>
<dbReference type="Pfam" id="PF00107">
    <property type="entry name" value="ADH_zinc_N"/>
    <property type="match status" value="1"/>
</dbReference>
<dbReference type="GO" id="GO:0008270">
    <property type="term" value="F:zinc ion binding"/>
    <property type="evidence" value="ECO:0007669"/>
    <property type="project" value="InterPro"/>
</dbReference>
<dbReference type="Gene3D" id="3.40.50.720">
    <property type="entry name" value="NAD(P)-binding Rossmann-like Domain"/>
    <property type="match status" value="1"/>
</dbReference>
<dbReference type="CDD" id="cd08236">
    <property type="entry name" value="sugar_DH"/>
    <property type="match status" value="1"/>
</dbReference>
<dbReference type="InterPro" id="IPR020843">
    <property type="entry name" value="ER"/>
</dbReference>
<dbReference type="InterPro" id="IPR036291">
    <property type="entry name" value="NAD(P)-bd_dom_sf"/>
</dbReference>
<comment type="similarity">
    <text evidence="4">Belongs to the zinc-containing alcohol dehydrogenase family.</text>
</comment>
<dbReference type="SUPFAM" id="SSF50129">
    <property type="entry name" value="GroES-like"/>
    <property type="match status" value="1"/>
</dbReference>
<comment type="caution">
    <text evidence="6">The sequence shown here is derived from an EMBL/GenBank/DDBJ whole genome shotgun (WGS) entry which is preliminary data.</text>
</comment>
<dbReference type="GO" id="GO:0016491">
    <property type="term" value="F:oxidoreductase activity"/>
    <property type="evidence" value="ECO:0007669"/>
    <property type="project" value="UniProtKB-KW"/>
</dbReference>
<dbReference type="InterPro" id="IPR002328">
    <property type="entry name" value="ADH_Zn_CS"/>
</dbReference>
<dbReference type="InterPro" id="IPR011032">
    <property type="entry name" value="GroES-like_sf"/>
</dbReference>
<evidence type="ECO:0000313" key="6">
    <source>
        <dbReference type="EMBL" id="MBC8537156.1"/>
    </source>
</evidence>